<proteinExistence type="predicted"/>
<dbReference type="KEGG" id="apol:K9D25_12770"/>
<dbReference type="Proteomes" id="UP000831684">
    <property type="component" value="Chromosome"/>
</dbReference>
<name>A0A9E6ZQ06_9HYPH</name>
<sequence length="245" mass="28025">MFLHVNCFKWGDLYSADDVNRLRAMFLRHLTVPHVFHCVTDDPEGLRPDIEVHPLPSYDFCDWDLGNGRKLLLFSDNYLGLNGELVVQTDIDMVLIGNVDFLADRPEEDFLIVRGRNQSGNTRGHAAILRHRIGTLTHVWDRLVADPAMAVATCQHHRGAPGHISDQRWLDRNLDEMPFFEEGRVVYFRQDCNAYADHDNPKGEAMPPAGARIVSFAGKMKPQHVMQGSYQNCRHAPFVAVHWRE</sequence>
<organism evidence="1 2">
    <name type="scientific">Ancylobacter polymorphus</name>
    <dbReference type="NCBI Taxonomy" id="223390"/>
    <lineage>
        <taxon>Bacteria</taxon>
        <taxon>Pseudomonadati</taxon>
        <taxon>Pseudomonadota</taxon>
        <taxon>Alphaproteobacteria</taxon>
        <taxon>Hyphomicrobiales</taxon>
        <taxon>Xanthobacteraceae</taxon>
        <taxon>Ancylobacter</taxon>
    </lineage>
</organism>
<dbReference type="RefSeq" id="WP_244375701.1">
    <property type="nucleotide sequence ID" value="NZ_CP083239.1"/>
</dbReference>
<evidence type="ECO:0000313" key="1">
    <source>
        <dbReference type="EMBL" id="UOK69626.1"/>
    </source>
</evidence>
<dbReference type="InterPro" id="IPR029044">
    <property type="entry name" value="Nucleotide-diphossugar_trans"/>
</dbReference>
<gene>
    <name evidence="1" type="ORF">K9D25_12770</name>
</gene>
<reference evidence="1" key="1">
    <citation type="submission" date="2021-09" db="EMBL/GenBank/DDBJ databases">
        <title>Network and meta-omics reveal the key degrader and cooperation patterns in an efficient 1,4-dioxane-degrading microbial community.</title>
        <authorList>
            <person name="Dai C."/>
        </authorList>
    </citation>
    <scope>NUCLEOTIDE SEQUENCE</scope>
    <source>
        <strain evidence="1">ZM13</strain>
    </source>
</reference>
<dbReference type="AlphaFoldDB" id="A0A9E6ZQ06"/>
<accession>A0A9E6ZQ06</accession>
<evidence type="ECO:0008006" key="3">
    <source>
        <dbReference type="Google" id="ProtNLM"/>
    </source>
</evidence>
<dbReference type="EMBL" id="CP083239">
    <property type="protein sequence ID" value="UOK69626.1"/>
    <property type="molecule type" value="Genomic_DNA"/>
</dbReference>
<protein>
    <recommendedName>
        <fullName evidence="3">Glycosyl transferase</fullName>
    </recommendedName>
</protein>
<evidence type="ECO:0000313" key="2">
    <source>
        <dbReference type="Proteomes" id="UP000831684"/>
    </source>
</evidence>
<dbReference type="SUPFAM" id="SSF53448">
    <property type="entry name" value="Nucleotide-diphospho-sugar transferases"/>
    <property type="match status" value="1"/>
</dbReference>